<sequence>MPYRPPTKKLTAHQYFYIFIIDGIGAAILSGAINFGIAYLMYIYSLEKDEPVNLFQFPNTLAGDAALTIILQCIITWLIELLLVNGDLKEGRVQPIGVVTEPRSRWLRWYLFLDIKQDDERSGVADWSRFFISQVLRAFLLSIPSFVLLWGPSVGIMTAFGNRDGGDWTYHNAANQWVPVVFKGVLGGVLGFITTPIITVFWLMRAGWAVQYGEEKYGQK</sequence>
<evidence type="ECO:0000313" key="3">
    <source>
        <dbReference type="Proteomes" id="UP000193689"/>
    </source>
</evidence>
<organism evidence="2 3">
    <name type="scientific">Pseudomassariella vexata</name>
    <dbReference type="NCBI Taxonomy" id="1141098"/>
    <lineage>
        <taxon>Eukaryota</taxon>
        <taxon>Fungi</taxon>
        <taxon>Dikarya</taxon>
        <taxon>Ascomycota</taxon>
        <taxon>Pezizomycotina</taxon>
        <taxon>Sordariomycetes</taxon>
        <taxon>Xylariomycetidae</taxon>
        <taxon>Amphisphaeriales</taxon>
        <taxon>Pseudomassariaceae</taxon>
        <taxon>Pseudomassariella</taxon>
    </lineage>
</organism>
<feature type="transmembrane region" description="Helical" evidence="1">
    <location>
        <begin position="138"/>
        <end position="160"/>
    </location>
</feature>
<dbReference type="RefSeq" id="XP_040713767.1">
    <property type="nucleotide sequence ID" value="XM_040856324.1"/>
</dbReference>
<dbReference type="EMBL" id="MCFJ01000010">
    <property type="protein sequence ID" value="ORY61690.1"/>
    <property type="molecule type" value="Genomic_DNA"/>
</dbReference>
<reference evidence="2 3" key="1">
    <citation type="submission" date="2016-07" db="EMBL/GenBank/DDBJ databases">
        <title>Pervasive Adenine N6-methylation of Active Genes in Fungi.</title>
        <authorList>
            <consortium name="DOE Joint Genome Institute"/>
            <person name="Mondo S.J."/>
            <person name="Dannebaum R.O."/>
            <person name="Kuo R.C."/>
            <person name="Labutti K."/>
            <person name="Haridas S."/>
            <person name="Kuo A."/>
            <person name="Salamov A."/>
            <person name="Ahrendt S.R."/>
            <person name="Lipzen A."/>
            <person name="Sullivan W."/>
            <person name="Andreopoulos W.B."/>
            <person name="Clum A."/>
            <person name="Lindquist E."/>
            <person name="Daum C."/>
            <person name="Ramamoorthy G.K."/>
            <person name="Gryganskyi A."/>
            <person name="Culley D."/>
            <person name="Magnuson J.K."/>
            <person name="James T.Y."/>
            <person name="O'Malley M.A."/>
            <person name="Stajich J.E."/>
            <person name="Spatafora J.W."/>
            <person name="Visel A."/>
            <person name="Grigoriev I.V."/>
        </authorList>
    </citation>
    <scope>NUCLEOTIDE SEQUENCE [LARGE SCALE GENOMIC DNA]</scope>
    <source>
        <strain evidence="2 3">CBS 129021</strain>
    </source>
</reference>
<evidence type="ECO:0000256" key="1">
    <source>
        <dbReference type="SAM" id="Phobius"/>
    </source>
</evidence>
<dbReference type="GeneID" id="63772536"/>
<dbReference type="FunCoup" id="A0A1Y2DQZ4">
    <property type="interactions" value="12"/>
</dbReference>
<accession>A0A1Y2DQZ4</accession>
<proteinExistence type="predicted"/>
<keyword evidence="3" id="KW-1185">Reference proteome</keyword>
<comment type="caution">
    <text evidence="2">The sequence shown here is derived from an EMBL/GenBank/DDBJ whole genome shotgun (WGS) entry which is preliminary data.</text>
</comment>
<name>A0A1Y2DQZ4_9PEZI</name>
<feature type="transmembrane region" description="Helical" evidence="1">
    <location>
        <begin position="180"/>
        <end position="203"/>
    </location>
</feature>
<dbReference type="Proteomes" id="UP000193689">
    <property type="component" value="Unassembled WGS sequence"/>
</dbReference>
<gene>
    <name evidence="2" type="ORF">BCR38DRAFT_347229</name>
</gene>
<evidence type="ECO:0000313" key="2">
    <source>
        <dbReference type="EMBL" id="ORY61690.1"/>
    </source>
</evidence>
<dbReference type="OrthoDB" id="15595at2759"/>
<dbReference type="PANTHER" id="PTHR28297">
    <property type="entry name" value="FUNGAL PROTEIN"/>
    <property type="match status" value="1"/>
</dbReference>
<feature type="transmembrane region" description="Helical" evidence="1">
    <location>
        <begin position="65"/>
        <end position="84"/>
    </location>
</feature>
<keyword evidence="1" id="KW-0472">Membrane</keyword>
<dbReference type="Pfam" id="PF10445">
    <property type="entry name" value="DUF2456"/>
    <property type="match status" value="1"/>
</dbReference>
<feature type="transmembrane region" description="Helical" evidence="1">
    <location>
        <begin position="15"/>
        <end position="45"/>
    </location>
</feature>
<dbReference type="AlphaFoldDB" id="A0A1Y2DQZ4"/>
<dbReference type="InParanoid" id="A0A1Y2DQZ4"/>
<dbReference type="PANTHER" id="PTHR28297:SF1">
    <property type="entry name" value="FUNGAL PROTEIN"/>
    <property type="match status" value="1"/>
</dbReference>
<keyword evidence="1" id="KW-0812">Transmembrane</keyword>
<dbReference type="InterPro" id="IPR018852">
    <property type="entry name" value="DUF2456"/>
</dbReference>
<keyword evidence="1" id="KW-1133">Transmembrane helix</keyword>
<protein>
    <submittedName>
        <fullName evidence="2">Uncharacterized protein</fullName>
    </submittedName>
</protein>